<feature type="transmembrane region" description="Helical" evidence="7">
    <location>
        <begin position="301"/>
        <end position="323"/>
    </location>
</feature>
<feature type="transmembrane region" description="Helical" evidence="7">
    <location>
        <begin position="591"/>
        <end position="613"/>
    </location>
</feature>
<dbReference type="AlphaFoldDB" id="G0V9Y8"/>
<dbReference type="OrthoDB" id="1666796at2759"/>
<evidence type="ECO:0000256" key="2">
    <source>
        <dbReference type="ARBA" id="ARBA00005227"/>
    </source>
</evidence>
<keyword evidence="6 7" id="KW-0472">Membrane</keyword>
<feature type="transmembrane region" description="Helical" evidence="7">
    <location>
        <begin position="470"/>
        <end position="492"/>
    </location>
</feature>
<sequence length="663" mass="75287">MNYVILSLLFCLSVVEAFNLPGLGPVTYQKGDDIPLLVNHLTPSMHFHHKNEEGKDISTAKKYVVHSYDYYYEKFHFCQPVHIEKAGSSIGSILFGDRIYNSPFQLNMLENKTCVPLCESIIPGKDAEFINKLIKNGYYQNWFIDGLPAAREVYDKRTKSSFYGNGFELGLVEIRQTTGDKLLPDSVHDISDLAKRDAKNLVQNLIKEVEVPYFVNHFDIVIEYHERGNGNYRVVGATVNPVSIARKSAGDCTPTGKSLTLNEEEDNNVHSTYSVTFVPSKTSWVTRWDKYLHVYDPKIQWFSLINFSLIVILLSVILINSLLKALKSDFARYNNINLDDDVKEESGWKLVHGYVFRIPKNPMILSILVGSGFQLFLVIVCTVFLAAIDILSPIYRGALPTAMIILYILFGFISSYVSMGVYKFFKGPYWKVNMLLTPILVPGLIIITFLALNLFLMFSESSSVVPAKTIMTLILLWFAVSIPLSVAGSLMAQKKCHWDEHPTVTNQIAKVIPPQKWYLKTIPASLIGGLFSFGSISVQLYFIYTSLWFNNIFYMYGFLLFSICLFTMTITLVTILFTYHSLCQENWKWQWRGFFIGGLGCSIYVLLHSLFFIELKLGGFTNILLYMGYSSVVTALIFLVTGSVGFLSSMFFIKRIFSSVKVD</sequence>
<evidence type="ECO:0000313" key="9">
    <source>
        <dbReference type="Proteomes" id="UP000001640"/>
    </source>
</evidence>
<dbReference type="GO" id="GO:0001403">
    <property type="term" value="P:invasive growth in response to glucose limitation"/>
    <property type="evidence" value="ECO:0007669"/>
    <property type="project" value="EnsemblFungi"/>
</dbReference>
<name>G0V9Y8_NAUCA</name>
<dbReference type="EMBL" id="HE576753">
    <property type="protein sequence ID" value="CCC68473.1"/>
    <property type="molecule type" value="Genomic_DNA"/>
</dbReference>
<comment type="subcellular location">
    <subcellularLocation>
        <location evidence="1">Membrane</location>
        <topology evidence="1">Multi-pass membrane protein</topology>
    </subcellularLocation>
</comment>
<feature type="transmembrane region" description="Helical" evidence="7">
    <location>
        <begin position="400"/>
        <end position="422"/>
    </location>
</feature>
<dbReference type="InParanoid" id="G0V9Y8"/>
<feature type="transmembrane region" description="Helical" evidence="7">
    <location>
        <begin position="524"/>
        <end position="544"/>
    </location>
</feature>
<feature type="signal peptide" evidence="7">
    <location>
        <begin position="1"/>
        <end position="17"/>
    </location>
</feature>
<dbReference type="HOGENOM" id="CLU_010714_4_1_1"/>
<feature type="transmembrane region" description="Helical" evidence="7">
    <location>
        <begin position="364"/>
        <end position="388"/>
    </location>
</feature>
<keyword evidence="3 7" id="KW-0812">Transmembrane</keyword>
<protein>
    <recommendedName>
        <fullName evidence="7">Transmembrane 9 superfamily member</fullName>
    </recommendedName>
</protein>
<dbReference type="Proteomes" id="UP000001640">
    <property type="component" value="Chromosome 2"/>
</dbReference>
<proteinExistence type="inferred from homology"/>
<dbReference type="KEGG" id="ncs:NCAS_0B03890"/>
<dbReference type="InterPro" id="IPR004240">
    <property type="entry name" value="EMP70"/>
</dbReference>
<evidence type="ECO:0000313" key="8">
    <source>
        <dbReference type="EMBL" id="CCC68473.1"/>
    </source>
</evidence>
<accession>G0V9Y8</accession>
<dbReference type="GeneID" id="96902032"/>
<keyword evidence="4 7" id="KW-0732">Signal</keyword>
<comment type="similarity">
    <text evidence="2 7">Belongs to the nonaspanin (TM9SF) (TC 9.A.2) family.</text>
</comment>
<feature type="transmembrane region" description="Helical" evidence="7">
    <location>
        <begin position="434"/>
        <end position="458"/>
    </location>
</feature>
<evidence type="ECO:0000256" key="3">
    <source>
        <dbReference type="ARBA" id="ARBA00022692"/>
    </source>
</evidence>
<organism evidence="8 9">
    <name type="scientific">Naumovozyma castellii</name>
    <name type="common">Yeast</name>
    <name type="synonym">Saccharomyces castellii</name>
    <dbReference type="NCBI Taxonomy" id="27288"/>
    <lineage>
        <taxon>Eukaryota</taxon>
        <taxon>Fungi</taxon>
        <taxon>Dikarya</taxon>
        <taxon>Ascomycota</taxon>
        <taxon>Saccharomycotina</taxon>
        <taxon>Saccharomycetes</taxon>
        <taxon>Saccharomycetales</taxon>
        <taxon>Saccharomycetaceae</taxon>
        <taxon>Naumovozyma</taxon>
    </lineage>
</organism>
<dbReference type="eggNOG" id="KOG1278">
    <property type="taxonomic scope" value="Eukaryota"/>
</dbReference>
<reference key="2">
    <citation type="submission" date="2011-08" db="EMBL/GenBank/DDBJ databases">
        <title>Genome sequence of Naumovozyma castellii.</title>
        <authorList>
            <person name="Gordon J.L."/>
            <person name="Armisen D."/>
            <person name="Proux-Wera E."/>
            <person name="OhEigeartaigh S.S."/>
            <person name="Byrne K.P."/>
            <person name="Wolfe K.H."/>
        </authorList>
    </citation>
    <scope>NUCLEOTIDE SEQUENCE</scope>
    <source>
        <strain>Type strain:CBS 4309</strain>
    </source>
</reference>
<keyword evidence="5 7" id="KW-1133">Transmembrane helix</keyword>
<feature type="chain" id="PRO_5007361622" description="Transmembrane 9 superfamily member" evidence="7">
    <location>
        <begin position="18"/>
        <end position="663"/>
    </location>
</feature>
<dbReference type="OMA" id="RWWWIAY"/>
<dbReference type="GO" id="GO:0005768">
    <property type="term" value="C:endosome"/>
    <property type="evidence" value="ECO:0007669"/>
    <property type="project" value="EnsemblFungi"/>
</dbReference>
<dbReference type="GO" id="GO:0000329">
    <property type="term" value="C:fungal-type vacuole membrane"/>
    <property type="evidence" value="ECO:0007669"/>
    <property type="project" value="EnsemblFungi"/>
</dbReference>
<dbReference type="GO" id="GO:0006878">
    <property type="term" value="P:intracellular copper ion homeostasis"/>
    <property type="evidence" value="ECO:0007669"/>
    <property type="project" value="EnsemblFungi"/>
</dbReference>
<dbReference type="Pfam" id="PF02990">
    <property type="entry name" value="EMP70"/>
    <property type="match status" value="1"/>
</dbReference>
<dbReference type="PANTHER" id="PTHR10766">
    <property type="entry name" value="TRANSMEMBRANE 9 SUPERFAMILY PROTEIN"/>
    <property type="match status" value="1"/>
</dbReference>
<evidence type="ECO:0000256" key="7">
    <source>
        <dbReference type="RuleBase" id="RU363079"/>
    </source>
</evidence>
<dbReference type="GO" id="GO:0007034">
    <property type="term" value="P:vacuolar transport"/>
    <property type="evidence" value="ECO:0007669"/>
    <property type="project" value="EnsemblFungi"/>
</dbReference>
<dbReference type="GO" id="GO:0072657">
    <property type="term" value="P:protein localization to membrane"/>
    <property type="evidence" value="ECO:0007669"/>
    <property type="project" value="TreeGrafter"/>
</dbReference>
<dbReference type="RefSeq" id="XP_003674846.1">
    <property type="nucleotide sequence ID" value="XM_003674798.1"/>
</dbReference>
<feature type="transmembrane region" description="Helical" evidence="7">
    <location>
        <begin position="633"/>
        <end position="653"/>
    </location>
</feature>
<dbReference type="GO" id="GO:0016197">
    <property type="term" value="P:endosomal transport"/>
    <property type="evidence" value="ECO:0007669"/>
    <property type="project" value="EnsemblFungi"/>
</dbReference>
<evidence type="ECO:0000256" key="4">
    <source>
        <dbReference type="ARBA" id="ARBA00022729"/>
    </source>
</evidence>
<evidence type="ECO:0000256" key="1">
    <source>
        <dbReference type="ARBA" id="ARBA00004141"/>
    </source>
</evidence>
<evidence type="ECO:0000256" key="6">
    <source>
        <dbReference type="ARBA" id="ARBA00023136"/>
    </source>
</evidence>
<dbReference type="GO" id="GO:0007124">
    <property type="term" value="P:pseudohyphal growth"/>
    <property type="evidence" value="ECO:0007669"/>
    <property type="project" value="EnsemblFungi"/>
</dbReference>
<dbReference type="PANTHER" id="PTHR10766:SF111">
    <property type="entry name" value="TRANSMEMBRANE 9 SUPERFAMILY MEMBER 2"/>
    <property type="match status" value="1"/>
</dbReference>
<gene>
    <name evidence="8" type="primary">NCAS0B03890</name>
    <name evidence="8" type="ordered locus">NCAS_0B03890</name>
</gene>
<feature type="transmembrane region" description="Helical" evidence="7">
    <location>
        <begin position="556"/>
        <end position="579"/>
    </location>
</feature>
<keyword evidence="9" id="KW-1185">Reference proteome</keyword>
<evidence type="ECO:0000256" key="5">
    <source>
        <dbReference type="ARBA" id="ARBA00022989"/>
    </source>
</evidence>
<reference evidence="8 9" key="1">
    <citation type="journal article" date="2011" name="Proc. Natl. Acad. Sci. U.S.A.">
        <title>Evolutionary erosion of yeast sex chromosomes by mating-type switching accidents.</title>
        <authorList>
            <person name="Gordon J.L."/>
            <person name="Armisen D."/>
            <person name="Proux-Wera E."/>
            <person name="Oheigeartaigh S.S."/>
            <person name="Byrne K.P."/>
            <person name="Wolfe K.H."/>
        </authorList>
    </citation>
    <scope>NUCLEOTIDE SEQUENCE [LARGE SCALE GENOMIC DNA]</scope>
    <source>
        <strain evidence="9">ATCC 76901 / BCRC 22586 / CBS 4309 / NBRC 1992 / NRRL Y-12630</strain>
    </source>
</reference>